<accession>A0A162KFX7</accession>
<dbReference type="Proteomes" id="UP000075787">
    <property type="component" value="Unassembled WGS sequence"/>
</dbReference>
<dbReference type="GeneID" id="97241260"/>
<organism evidence="1 2">
    <name type="scientific">Tistrella mobilis</name>
    <dbReference type="NCBI Taxonomy" id="171437"/>
    <lineage>
        <taxon>Bacteria</taxon>
        <taxon>Pseudomonadati</taxon>
        <taxon>Pseudomonadota</taxon>
        <taxon>Alphaproteobacteria</taxon>
        <taxon>Geminicoccales</taxon>
        <taxon>Geminicoccaceae</taxon>
        <taxon>Tistrella</taxon>
    </lineage>
</organism>
<dbReference type="EMBL" id="LPZR01000181">
    <property type="protein sequence ID" value="KYO51182.1"/>
    <property type="molecule type" value="Genomic_DNA"/>
</dbReference>
<dbReference type="RefSeq" id="WP_062766794.1">
    <property type="nucleotide sequence ID" value="NZ_CP121027.1"/>
</dbReference>
<comment type="caution">
    <text evidence="1">The sequence shown here is derived from an EMBL/GenBank/DDBJ whole genome shotgun (WGS) entry which is preliminary data.</text>
</comment>
<name>A0A162KFX7_9PROT</name>
<evidence type="ECO:0008006" key="3">
    <source>
        <dbReference type="Google" id="ProtNLM"/>
    </source>
</evidence>
<evidence type="ECO:0000313" key="2">
    <source>
        <dbReference type="Proteomes" id="UP000075787"/>
    </source>
</evidence>
<evidence type="ECO:0000313" key="1">
    <source>
        <dbReference type="EMBL" id="KYO51182.1"/>
    </source>
</evidence>
<reference evidence="1 2" key="1">
    <citation type="submission" date="2015-12" db="EMBL/GenBank/DDBJ databases">
        <title>Genome sequence of Tistrella mobilis MCCC 1A02139.</title>
        <authorList>
            <person name="Lu L."/>
            <person name="Lai Q."/>
            <person name="Shao Z."/>
            <person name="Qian P."/>
        </authorList>
    </citation>
    <scope>NUCLEOTIDE SEQUENCE [LARGE SCALE GENOMIC DNA]</scope>
    <source>
        <strain evidence="1 2">MCCC 1A02139</strain>
    </source>
</reference>
<protein>
    <recommendedName>
        <fullName evidence="3">Nif11 domain-containing protein</fullName>
    </recommendedName>
</protein>
<dbReference type="OrthoDB" id="8453066at2"/>
<sequence>MSRDFDKLKDIIQSNPDLLGEGGDIGAASRRLEEVARANGLDIDAAEIERQFHSRATDGRPNDELDDQALDQVAGAGSPWCMFTNGCYCIFTK</sequence>
<proteinExistence type="predicted"/>
<gene>
    <name evidence="1" type="ORF">AUP44_09970</name>
</gene>
<dbReference type="AlphaFoldDB" id="A0A162KFX7"/>